<accession>A0A5N5TGT8</accession>
<dbReference type="PROSITE" id="PS00018">
    <property type="entry name" value="EF_HAND_1"/>
    <property type="match status" value="2"/>
</dbReference>
<evidence type="ECO:0000313" key="8">
    <source>
        <dbReference type="Proteomes" id="UP000326759"/>
    </source>
</evidence>
<dbReference type="SMART" id="SM00695">
    <property type="entry name" value="DUSP"/>
    <property type="match status" value="1"/>
</dbReference>
<feature type="compositionally biased region" description="Polar residues" evidence="4">
    <location>
        <begin position="494"/>
        <end position="535"/>
    </location>
</feature>
<dbReference type="InterPro" id="IPR018247">
    <property type="entry name" value="EF_Hand_1_Ca_BS"/>
</dbReference>
<comment type="caution">
    <text evidence="7">The sequence shown here is derived from an EMBL/GenBank/DDBJ whole genome shotgun (WGS) entry which is preliminary data.</text>
</comment>
<dbReference type="InterPro" id="IPR002048">
    <property type="entry name" value="EF_hand_dom"/>
</dbReference>
<dbReference type="InterPro" id="IPR035927">
    <property type="entry name" value="DUSP-like_sf"/>
</dbReference>
<dbReference type="Pfam" id="PF06337">
    <property type="entry name" value="DUSP"/>
    <property type="match status" value="1"/>
</dbReference>
<sequence>MGGKESKPISLTYEEALKRVTDAELSRIKDAFKRLGTLNGALSKQAFVREVLGDAVSSQLAELIFYACGGSPKGITFRDLFCSLVLLTRGNKEEKIRFIFGVYSNEAGSHVVRSEMLKQLQRSEVHYVKESVLKLFANNEKVSYDDFREWLINNPDATTITRWLLDENSTVSLSNELETPTFYQTLAGVTHLEESEILELEKRYWYLKGLSPSGRLDFETLLPMLCPPLSKILAKGVFNAFDENRDNHIDFKEMACGISAACRGPQTERQKFCFKIFDLDKDGKLREEELFLMCQSLLQLQAEEIDPSISDGSSISDEEVEKVVKEILMNHDPSEEGFVTQEEFLIWTLNDSLTSIFMDIIFQVCHIILGLKPSSPNEEGDIVLGWLRRAERKSMNVGQFWYIVNMDWWNSWLSYVSCVRDSFSLSLCSSSQNSLQSISGKKTRFQKANIEGCVAMDNSGVMVTSISSLSNGESSFTSPSSTSSGLDSDYGSGRPNSLQRHSSSTSLHKRTISSSSHSLTVFSCDSRGSSPSHSPCLTRKPNGPGLSSYVSRPSAIDNSPLIENPASKIPQLTSEGGRLKRNIPLVQGRDFVLIPDSLWKVLQQWYGGAPPLPRQVIHGRSHGEVELELYPIMLKILRHVQNQNKPNLDYSNNNWVGFGSYGAAISKIADSTQYYVTSLPPLSNAFPKRYLALLGCI</sequence>
<dbReference type="Gene3D" id="1.10.238.10">
    <property type="entry name" value="EF-hand"/>
    <property type="match status" value="2"/>
</dbReference>
<protein>
    <submittedName>
        <fullName evidence="7">Ubiquitin carboxyl-terminal hydrolase 32</fullName>
    </submittedName>
</protein>
<dbReference type="InterPro" id="IPR028846">
    <property type="entry name" value="Recoverin"/>
</dbReference>
<dbReference type="PANTHER" id="PTHR23055">
    <property type="entry name" value="CALCIUM BINDING PROTEINS"/>
    <property type="match status" value="1"/>
</dbReference>
<dbReference type="Gene3D" id="3.30.2230.10">
    <property type="entry name" value="DUSP-like"/>
    <property type="match status" value="1"/>
</dbReference>
<evidence type="ECO:0000256" key="2">
    <source>
        <dbReference type="ARBA" id="ARBA00022737"/>
    </source>
</evidence>
<evidence type="ECO:0000313" key="7">
    <source>
        <dbReference type="EMBL" id="KAB7505762.1"/>
    </source>
</evidence>
<evidence type="ECO:0000256" key="3">
    <source>
        <dbReference type="ARBA" id="ARBA00022837"/>
    </source>
</evidence>
<dbReference type="SMART" id="SM00054">
    <property type="entry name" value="EFh"/>
    <property type="match status" value="2"/>
</dbReference>
<evidence type="ECO:0000256" key="4">
    <source>
        <dbReference type="SAM" id="MobiDB-lite"/>
    </source>
</evidence>
<keyword evidence="7" id="KW-0378">Hydrolase</keyword>
<proteinExistence type="predicted"/>
<dbReference type="InterPro" id="IPR006615">
    <property type="entry name" value="Pept_C19_DUSP"/>
</dbReference>
<keyword evidence="1" id="KW-0479">Metal-binding</keyword>
<dbReference type="Pfam" id="PF25265">
    <property type="entry name" value="USP32_N"/>
    <property type="match status" value="1"/>
</dbReference>
<dbReference type="Pfam" id="PF13499">
    <property type="entry name" value="EF-hand_7"/>
    <property type="match status" value="1"/>
</dbReference>
<reference evidence="7 8" key="1">
    <citation type="journal article" date="2019" name="PLoS Biol.">
        <title>Sex chromosomes control vertical transmission of feminizing Wolbachia symbionts in an isopod.</title>
        <authorList>
            <person name="Becking T."/>
            <person name="Chebbi M.A."/>
            <person name="Giraud I."/>
            <person name="Moumen B."/>
            <person name="Laverre T."/>
            <person name="Caubet Y."/>
            <person name="Peccoud J."/>
            <person name="Gilbert C."/>
            <person name="Cordaux R."/>
        </authorList>
    </citation>
    <scope>NUCLEOTIDE SEQUENCE [LARGE SCALE GENOMIC DNA]</scope>
    <source>
        <strain evidence="7">ANa2</strain>
        <tissue evidence="7">Whole body excluding digestive tract and cuticle</tissue>
    </source>
</reference>
<dbReference type="EMBL" id="SEYY01001116">
    <property type="protein sequence ID" value="KAB7505762.1"/>
    <property type="molecule type" value="Genomic_DNA"/>
</dbReference>
<feature type="region of interest" description="Disordered" evidence="4">
    <location>
        <begin position="470"/>
        <end position="552"/>
    </location>
</feature>
<dbReference type="Pfam" id="PF13202">
    <property type="entry name" value="EF-hand_5"/>
    <property type="match status" value="1"/>
</dbReference>
<dbReference type="InterPro" id="IPR011992">
    <property type="entry name" value="EF-hand-dom_pair"/>
</dbReference>
<dbReference type="PROSITE" id="PS50222">
    <property type="entry name" value="EF_HAND_2"/>
    <property type="match status" value="2"/>
</dbReference>
<feature type="compositionally biased region" description="Low complexity" evidence="4">
    <location>
        <begin position="470"/>
        <end position="493"/>
    </location>
</feature>
<dbReference type="GO" id="GO:0004843">
    <property type="term" value="F:cysteine-type deubiquitinase activity"/>
    <property type="evidence" value="ECO:0007669"/>
    <property type="project" value="InterPro"/>
</dbReference>
<name>A0A5N5TGT8_9CRUS</name>
<evidence type="ECO:0000256" key="1">
    <source>
        <dbReference type="ARBA" id="ARBA00022723"/>
    </source>
</evidence>
<evidence type="ECO:0000259" key="6">
    <source>
        <dbReference type="PROSITE" id="PS51283"/>
    </source>
</evidence>
<dbReference type="PANTHER" id="PTHR23055:SF188">
    <property type="entry name" value="EF-HAND DOMAIN-CONTAINING PROTEIN"/>
    <property type="match status" value="1"/>
</dbReference>
<dbReference type="PROSITE" id="PS51283">
    <property type="entry name" value="DUSP"/>
    <property type="match status" value="1"/>
</dbReference>
<dbReference type="Proteomes" id="UP000326759">
    <property type="component" value="Unassembled WGS sequence"/>
</dbReference>
<keyword evidence="8" id="KW-1185">Reference proteome</keyword>
<keyword evidence="3" id="KW-0106">Calcium</keyword>
<feature type="domain" description="DUSP" evidence="6">
    <location>
        <begin position="374"/>
        <end position="617"/>
    </location>
</feature>
<dbReference type="GO" id="GO:0005509">
    <property type="term" value="F:calcium ion binding"/>
    <property type="evidence" value="ECO:0007669"/>
    <property type="project" value="InterPro"/>
</dbReference>
<dbReference type="SUPFAM" id="SSF143791">
    <property type="entry name" value="DUSP-like"/>
    <property type="match status" value="1"/>
</dbReference>
<dbReference type="CDD" id="cd00051">
    <property type="entry name" value="EFh"/>
    <property type="match status" value="1"/>
</dbReference>
<feature type="domain" description="EF-hand" evidence="5">
    <location>
        <begin position="229"/>
        <end position="264"/>
    </location>
</feature>
<dbReference type="OrthoDB" id="265776at2759"/>
<dbReference type="InterPro" id="IPR057368">
    <property type="entry name" value="USP32_N"/>
</dbReference>
<keyword evidence="2" id="KW-0677">Repeat</keyword>
<organism evidence="7 8">
    <name type="scientific">Armadillidium nasatum</name>
    <dbReference type="NCBI Taxonomy" id="96803"/>
    <lineage>
        <taxon>Eukaryota</taxon>
        <taxon>Metazoa</taxon>
        <taxon>Ecdysozoa</taxon>
        <taxon>Arthropoda</taxon>
        <taxon>Crustacea</taxon>
        <taxon>Multicrustacea</taxon>
        <taxon>Malacostraca</taxon>
        <taxon>Eumalacostraca</taxon>
        <taxon>Peracarida</taxon>
        <taxon>Isopoda</taxon>
        <taxon>Oniscidea</taxon>
        <taxon>Crinocheta</taxon>
        <taxon>Armadillidiidae</taxon>
        <taxon>Armadillidium</taxon>
    </lineage>
</organism>
<dbReference type="AlphaFoldDB" id="A0A5N5TGT8"/>
<evidence type="ECO:0000259" key="5">
    <source>
        <dbReference type="PROSITE" id="PS50222"/>
    </source>
</evidence>
<feature type="domain" description="EF-hand" evidence="5">
    <location>
        <begin position="265"/>
        <end position="300"/>
    </location>
</feature>
<dbReference type="SUPFAM" id="SSF47473">
    <property type="entry name" value="EF-hand"/>
    <property type="match status" value="2"/>
</dbReference>
<gene>
    <name evidence="7" type="primary">USP32</name>
    <name evidence="7" type="ORF">Anas_08688</name>
</gene>